<accession>A0ABD0NIF8</accession>
<dbReference type="InterPro" id="IPR013098">
    <property type="entry name" value="Ig_I-set"/>
</dbReference>
<feature type="domain" description="Ig-like" evidence="1">
    <location>
        <begin position="1"/>
        <end position="89"/>
    </location>
</feature>
<dbReference type="InterPro" id="IPR007110">
    <property type="entry name" value="Ig-like_dom"/>
</dbReference>
<evidence type="ECO:0000259" key="1">
    <source>
        <dbReference type="PROSITE" id="PS50835"/>
    </source>
</evidence>
<feature type="non-terminal residue" evidence="2">
    <location>
        <position position="90"/>
    </location>
</feature>
<dbReference type="AlphaFoldDB" id="A0ABD0NIF8"/>
<sequence>MEGDSVTLHTNVTEKLNDKEILWSFNNTLIARVIQNNAVYDDLQIKDRLQLDNQTGDLTITSIRTTDSGLYSFGYKNSSGGSVKTFSVTC</sequence>
<dbReference type="EMBL" id="JAMKFB020000022">
    <property type="protein sequence ID" value="KAL0161422.1"/>
    <property type="molecule type" value="Genomic_DNA"/>
</dbReference>
<evidence type="ECO:0000313" key="2">
    <source>
        <dbReference type="EMBL" id="KAL0161422.1"/>
    </source>
</evidence>
<proteinExistence type="predicted"/>
<organism evidence="2 3">
    <name type="scientific">Cirrhinus mrigala</name>
    <name type="common">Mrigala</name>
    <dbReference type="NCBI Taxonomy" id="683832"/>
    <lineage>
        <taxon>Eukaryota</taxon>
        <taxon>Metazoa</taxon>
        <taxon>Chordata</taxon>
        <taxon>Craniata</taxon>
        <taxon>Vertebrata</taxon>
        <taxon>Euteleostomi</taxon>
        <taxon>Actinopterygii</taxon>
        <taxon>Neopterygii</taxon>
        <taxon>Teleostei</taxon>
        <taxon>Ostariophysi</taxon>
        <taxon>Cypriniformes</taxon>
        <taxon>Cyprinidae</taxon>
        <taxon>Labeoninae</taxon>
        <taxon>Labeonini</taxon>
        <taxon>Cirrhinus</taxon>
    </lineage>
</organism>
<dbReference type="InterPro" id="IPR036179">
    <property type="entry name" value="Ig-like_dom_sf"/>
</dbReference>
<feature type="non-terminal residue" evidence="2">
    <location>
        <position position="1"/>
    </location>
</feature>
<dbReference type="Gene3D" id="2.60.40.10">
    <property type="entry name" value="Immunoglobulins"/>
    <property type="match status" value="1"/>
</dbReference>
<dbReference type="PANTHER" id="PTHR21063">
    <property type="entry name" value="LFA-3"/>
    <property type="match status" value="1"/>
</dbReference>
<protein>
    <recommendedName>
        <fullName evidence="1">Ig-like domain-containing protein</fullName>
    </recommendedName>
</protein>
<comment type="caution">
    <text evidence="2">The sequence shown here is derived from an EMBL/GenBank/DDBJ whole genome shotgun (WGS) entry which is preliminary data.</text>
</comment>
<dbReference type="Proteomes" id="UP001529510">
    <property type="component" value="Unassembled WGS sequence"/>
</dbReference>
<keyword evidence="3" id="KW-1185">Reference proteome</keyword>
<dbReference type="PANTHER" id="PTHR21063:SF4">
    <property type="entry name" value="CD48 ANTIGEN-RELATED"/>
    <property type="match status" value="1"/>
</dbReference>
<dbReference type="InterPro" id="IPR013783">
    <property type="entry name" value="Ig-like_fold"/>
</dbReference>
<dbReference type="SUPFAM" id="SSF48726">
    <property type="entry name" value="Immunoglobulin"/>
    <property type="match status" value="1"/>
</dbReference>
<evidence type="ECO:0000313" key="3">
    <source>
        <dbReference type="Proteomes" id="UP001529510"/>
    </source>
</evidence>
<dbReference type="PROSITE" id="PS50835">
    <property type="entry name" value="IG_LIKE"/>
    <property type="match status" value="1"/>
</dbReference>
<gene>
    <name evidence="2" type="ORF">M9458_045147</name>
</gene>
<name>A0ABD0NIF8_CIRMR</name>
<reference evidence="2 3" key="1">
    <citation type="submission" date="2024-05" db="EMBL/GenBank/DDBJ databases">
        <title>Genome sequencing and assembly of Indian major carp, Cirrhinus mrigala (Hamilton, 1822).</title>
        <authorList>
            <person name="Mohindra V."/>
            <person name="Chowdhury L.M."/>
            <person name="Lal K."/>
            <person name="Jena J.K."/>
        </authorList>
    </citation>
    <scope>NUCLEOTIDE SEQUENCE [LARGE SCALE GENOMIC DNA]</scope>
    <source>
        <strain evidence="2">CM1030</strain>
        <tissue evidence="2">Blood</tissue>
    </source>
</reference>
<dbReference type="Pfam" id="PF07679">
    <property type="entry name" value="I-set"/>
    <property type="match status" value="1"/>
</dbReference>